<comment type="caution">
    <text evidence="1">The sequence shown here is derived from an EMBL/GenBank/DDBJ whole genome shotgun (WGS) entry which is preliminary data.</text>
</comment>
<sequence length="442" mass="50101">MQLTTGQITIWTQYIRPSAEFLPNIPVTTFQSSSDHYWKPSIDFENACTSLQDTLNDILNPLCFDVFIIGGDFNARVGQIQRSVPLILEDTPLEFTRTTQDHTTNEKGYLLNNLRDENGFVLLNGRTPGDIPGKFTFGNALGKSTIDLVWVHYSSLAFVKDLSVRHIISQSAHFPVAITLALPLPESALATNAPPQPSLRWNSKYAARFKTNLQRSPLVSQNFLSSSCSNLYQTLTEAITQAADGSNMYCLLSLTYKPISARWFDDKCRSRKRLVSNYLHICKGEGSTSLLWNYFYAATKHYYALIRRKISEHQTKISNLFANTNNSTDFWRTVNGEVPQEWYKVCMFMLHKKGDTSNPHNYQGIALVNCVTKIFTSIINERLRFWAETNGLLPEEQAGFRKGKSCGDNVFTLQSILQLFIRHKRASALVLLIDYVQNSSTS</sequence>
<dbReference type="Proteomes" id="UP000786811">
    <property type="component" value="Unassembled WGS sequence"/>
</dbReference>
<dbReference type="AlphaFoldDB" id="A0A8J2HLP8"/>
<gene>
    <name evidence="1" type="ORF">HICCMSTLAB_LOCUS8320</name>
</gene>
<proteinExistence type="predicted"/>
<accession>A0A8J2HLP8</accession>
<reference evidence="1" key="1">
    <citation type="submission" date="2021-04" db="EMBL/GenBank/DDBJ databases">
        <authorList>
            <person name="Chebbi M.A.C M."/>
        </authorList>
    </citation>
    <scope>NUCLEOTIDE SEQUENCE</scope>
</reference>
<organism evidence="1 2">
    <name type="scientific">Cotesia congregata</name>
    <name type="common">Parasitoid wasp</name>
    <name type="synonym">Apanteles congregatus</name>
    <dbReference type="NCBI Taxonomy" id="51543"/>
    <lineage>
        <taxon>Eukaryota</taxon>
        <taxon>Metazoa</taxon>
        <taxon>Ecdysozoa</taxon>
        <taxon>Arthropoda</taxon>
        <taxon>Hexapoda</taxon>
        <taxon>Insecta</taxon>
        <taxon>Pterygota</taxon>
        <taxon>Neoptera</taxon>
        <taxon>Endopterygota</taxon>
        <taxon>Hymenoptera</taxon>
        <taxon>Apocrita</taxon>
        <taxon>Ichneumonoidea</taxon>
        <taxon>Braconidae</taxon>
        <taxon>Microgastrinae</taxon>
        <taxon>Cotesia</taxon>
    </lineage>
</organism>
<protein>
    <recommendedName>
        <fullName evidence="3">Reverse transcriptase domain-containing protein</fullName>
    </recommendedName>
</protein>
<dbReference type="Gene3D" id="3.60.10.10">
    <property type="entry name" value="Endonuclease/exonuclease/phosphatase"/>
    <property type="match status" value="1"/>
</dbReference>
<dbReference type="EMBL" id="CAJNRD030001121">
    <property type="protein sequence ID" value="CAG5096658.1"/>
    <property type="molecule type" value="Genomic_DNA"/>
</dbReference>
<dbReference type="SUPFAM" id="SSF56219">
    <property type="entry name" value="DNase I-like"/>
    <property type="match status" value="1"/>
</dbReference>
<evidence type="ECO:0008006" key="3">
    <source>
        <dbReference type="Google" id="ProtNLM"/>
    </source>
</evidence>
<dbReference type="OrthoDB" id="8052050at2759"/>
<name>A0A8J2HLP8_COTCN</name>
<keyword evidence="2" id="KW-1185">Reference proteome</keyword>
<dbReference type="PANTHER" id="PTHR19446">
    <property type="entry name" value="REVERSE TRANSCRIPTASES"/>
    <property type="match status" value="1"/>
</dbReference>
<evidence type="ECO:0000313" key="1">
    <source>
        <dbReference type="EMBL" id="CAG5096658.1"/>
    </source>
</evidence>
<dbReference type="InterPro" id="IPR036691">
    <property type="entry name" value="Endo/exonu/phosph_ase_sf"/>
</dbReference>
<evidence type="ECO:0000313" key="2">
    <source>
        <dbReference type="Proteomes" id="UP000786811"/>
    </source>
</evidence>